<proteinExistence type="predicted"/>
<keyword evidence="1" id="KW-0732">Signal</keyword>
<comment type="caution">
    <text evidence="2">The sequence shown here is derived from an EMBL/GenBank/DDBJ whole genome shotgun (WGS) entry which is preliminary data.</text>
</comment>
<dbReference type="AlphaFoldDB" id="A0A934J603"/>
<name>A0A934J603_9BACL</name>
<sequence length="454" mass="50143">MKIHLPANKLLLSAALAATLLLNPLAASVHAAPTAAAATSYETEYGVFLKDKYNIAIKENSTLTRGDLIDYVAALLPKATAESTAKFSDLNQGDPLFAKAALLYDNGILNGPAVAAKQPLTNLAAILIALRASDLKELAYSYPEAKANAALTKAGIPLSVLDLKTKQELAAAIDTGLLPKSYQEKLVLSKPASSQLVQVLLGKIATFQGNYKHYLGLVSDADIYTKIQDAYHTSNIIQIPNLQNIVDTALKQNVVTGYNLKDSRYDSNFVEALSITYGHSDLKHIIQLIGLLRSEYLDAKVQLEPKTSAFIHLKEWGEPYESETAKVVQIENGNYITYAKEFDLKFEFHTVADKEKFQGIILKYAKKNEKDQKGLIAGSWWQPLYYSLTKLDDYKLIANNKIVDGHYYAQSFSLPEKAAEVKEGFAKVDPSIKVESYTFWVDVPFFNYLNGESL</sequence>
<reference evidence="2" key="1">
    <citation type="submission" date="2020-12" db="EMBL/GenBank/DDBJ databases">
        <authorList>
            <person name="Huq M.A."/>
        </authorList>
    </citation>
    <scope>NUCLEOTIDE SEQUENCE</scope>
    <source>
        <strain evidence="2">MAHUQ-46</strain>
    </source>
</reference>
<gene>
    <name evidence="2" type="ORF">JFN88_22115</name>
</gene>
<feature type="chain" id="PRO_5037001051" description="SLH domain-containing protein" evidence="1">
    <location>
        <begin position="32"/>
        <end position="454"/>
    </location>
</feature>
<feature type="signal peptide" evidence="1">
    <location>
        <begin position="1"/>
        <end position="31"/>
    </location>
</feature>
<organism evidence="2 3">
    <name type="scientific">Paenibacillus roseus</name>
    <dbReference type="NCBI Taxonomy" id="2798579"/>
    <lineage>
        <taxon>Bacteria</taxon>
        <taxon>Bacillati</taxon>
        <taxon>Bacillota</taxon>
        <taxon>Bacilli</taxon>
        <taxon>Bacillales</taxon>
        <taxon>Paenibacillaceae</taxon>
        <taxon>Paenibacillus</taxon>
    </lineage>
</organism>
<keyword evidence="3" id="KW-1185">Reference proteome</keyword>
<dbReference type="RefSeq" id="WP_199021511.1">
    <property type="nucleotide sequence ID" value="NZ_JAELUP010000107.1"/>
</dbReference>
<dbReference type="Proteomes" id="UP000640274">
    <property type="component" value="Unassembled WGS sequence"/>
</dbReference>
<evidence type="ECO:0000313" key="2">
    <source>
        <dbReference type="EMBL" id="MBJ6363914.1"/>
    </source>
</evidence>
<accession>A0A934J603</accession>
<dbReference type="EMBL" id="JAELUP010000107">
    <property type="protein sequence ID" value="MBJ6363914.1"/>
    <property type="molecule type" value="Genomic_DNA"/>
</dbReference>
<evidence type="ECO:0000256" key="1">
    <source>
        <dbReference type="SAM" id="SignalP"/>
    </source>
</evidence>
<evidence type="ECO:0000313" key="3">
    <source>
        <dbReference type="Proteomes" id="UP000640274"/>
    </source>
</evidence>
<protein>
    <recommendedName>
        <fullName evidence="4">SLH domain-containing protein</fullName>
    </recommendedName>
</protein>
<evidence type="ECO:0008006" key="4">
    <source>
        <dbReference type="Google" id="ProtNLM"/>
    </source>
</evidence>